<reference evidence="2 3" key="1">
    <citation type="submission" date="2016-11" db="EMBL/GenBank/DDBJ databases">
        <title>Comparison of Traditional DNA-DNA Hybridization with In Silico Genomic Analysis.</title>
        <authorList>
            <person name="Nicholson A.C."/>
            <person name="Sammons S."/>
            <person name="Humrighouse B.W."/>
            <person name="Graziano J."/>
            <person name="Lasker B."/>
            <person name="Whitney A.M."/>
            <person name="Mcquiston J.R."/>
        </authorList>
    </citation>
    <scope>NUCLEOTIDE SEQUENCE [LARGE SCALE GENOMIC DNA]</scope>
    <source>
        <strain evidence="2 3">H2381</strain>
    </source>
</reference>
<accession>A0A212AT02</accession>
<sequence length="68" mass="7477">MMYPTGRTSSMAVASRRRARCQDQSSRSAVSGQRSAVSGQRSAVSGQRSGCDGRKPLSSRDWDARRVW</sequence>
<evidence type="ECO:0000313" key="3">
    <source>
        <dbReference type="Proteomes" id="UP000196640"/>
    </source>
</evidence>
<feature type="compositionally biased region" description="Basic and acidic residues" evidence="1">
    <location>
        <begin position="51"/>
        <end position="68"/>
    </location>
</feature>
<organism evidence="2 3">
    <name type="scientific">Haematobacter missouriensis</name>
    <dbReference type="NCBI Taxonomy" id="366616"/>
    <lineage>
        <taxon>Bacteria</taxon>
        <taxon>Pseudomonadati</taxon>
        <taxon>Pseudomonadota</taxon>
        <taxon>Alphaproteobacteria</taxon>
        <taxon>Rhodobacterales</taxon>
        <taxon>Paracoccaceae</taxon>
        <taxon>Haematobacter</taxon>
    </lineage>
</organism>
<feature type="compositionally biased region" description="Polar residues" evidence="1">
    <location>
        <begin position="22"/>
        <end position="48"/>
    </location>
</feature>
<name>A0A212AT02_9RHOB</name>
<evidence type="ECO:0000256" key="1">
    <source>
        <dbReference type="SAM" id="MobiDB-lite"/>
    </source>
</evidence>
<feature type="region of interest" description="Disordered" evidence="1">
    <location>
        <begin position="1"/>
        <end position="68"/>
    </location>
</feature>
<gene>
    <name evidence="2" type="ORF">CDV52_07855</name>
</gene>
<dbReference type="Proteomes" id="UP000196640">
    <property type="component" value="Unassembled WGS sequence"/>
</dbReference>
<dbReference type="EMBL" id="NIPX01000007">
    <property type="protein sequence ID" value="OWJ84584.1"/>
    <property type="molecule type" value="Genomic_DNA"/>
</dbReference>
<dbReference type="AlphaFoldDB" id="A0A212AT02"/>
<evidence type="ECO:0000313" key="2">
    <source>
        <dbReference type="EMBL" id="OWJ84584.1"/>
    </source>
</evidence>
<proteinExistence type="predicted"/>
<comment type="caution">
    <text evidence="2">The sequence shown here is derived from an EMBL/GenBank/DDBJ whole genome shotgun (WGS) entry which is preliminary data.</text>
</comment>
<protein>
    <submittedName>
        <fullName evidence="2">Uncharacterized protein</fullName>
    </submittedName>
</protein>